<name>A0A3M0L0Y5_HIRRU</name>
<reference evidence="1 2" key="1">
    <citation type="submission" date="2018-07" db="EMBL/GenBank/DDBJ databases">
        <title>A high quality draft genome assembly of the barn swallow (H. rustica rustica).</title>
        <authorList>
            <person name="Formenti G."/>
            <person name="Chiara M."/>
            <person name="Poveda L."/>
            <person name="Francoijs K.-J."/>
            <person name="Bonisoli-Alquati A."/>
            <person name="Canova L."/>
            <person name="Gianfranceschi L."/>
            <person name="Horner D.S."/>
            <person name="Saino N."/>
        </authorList>
    </citation>
    <scope>NUCLEOTIDE SEQUENCE [LARGE SCALE GENOMIC DNA]</scope>
    <source>
        <strain evidence="1">Chelidonia</strain>
        <tissue evidence="1">Blood</tissue>
    </source>
</reference>
<protein>
    <submittedName>
        <fullName evidence="1">Uncharacterized protein</fullName>
    </submittedName>
</protein>
<proteinExistence type="predicted"/>
<dbReference type="EMBL" id="QRBI01000099">
    <property type="protein sequence ID" value="RMC17444.1"/>
    <property type="molecule type" value="Genomic_DNA"/>
</dbReference>
<dbReference type="Proteomes" id="UP000269221">
    <property type="component" value="Unassembled WGS sequence"/>
</dbReference>
<sequence>MSSIKILNSTGPAQTPEGHHWCLAPAGCSTVHHHSLGLAIQPIPNPAQSAPVQATRCQLIQECAVGDKGLVEVQIDNIHSPSCIHQGGHLVIKEDQVGQTWPSPPKPMLAGPETLAILNFGHNNPLQRYRLGSVWLDSAQEERDLGVLVPAAEHEPAVCSGGQEGQWHPGLDQEWCGQQE</sequence>
<dbReference type="OrthoDB" id="9221392at2759"/>
<accession>A0A3M0L0Y5</accession>
<organism evidence="1 2">
    <name type="scientific">Hirundo rustica rustica</name>
    <dbReference type="NCBI Taxonomy" id="333673"/>
    <lineage>
        <taxon>Eukaryota</taxon>
        <taxon>Metazoa</taxon>
        <taxon>Chordata</taxon>
        <taxon>Craniata</taxon>
        <taxon>Vertebrata</taxon>
        <taxon>Euteleostomi</taxon>
        <taxon>Archelosauria</taxon>
        <taxon>Archosauria</taxon>
        <taxon>Dinosauria</taxon>
        <taxon>Saurischia</taxon>
        <taxon>Theropoda</taxon>
        <taxon>Coelurosauria</taxon>
        <taxon>Aves</taxon>
        <taxon>Neognathae</taxon>
        <taxon>Neoaves</taxon>
        <taxon>Telluraves</taxon>
        <taxon>Australaves</taxon>
        <taxon>Passeriformes</taxon>
        <taxon>Sylvioidea</taxon>
        <taxon>Hirundinidae</taxon>
        <taxon>Hirundo</taxon>
    </lineage>
</organism>
<keyword evidence="2" id="KW-1185">Reference proteome</keyword>
<evidence type="ECO:0000313" key="2">
    <source>
        <dbReference type="Proteomes" id="UP000269221"/>
    </source>
</evidence>
<dbReference type="AlphaFoldDB" id="A0A3M0L0Y5"/>
<comment type="caution">
    <text evidence="1">The sequence shown here is derived from an EMBL/GenBank/DDBJ whole genome shotgun (WGS) entry which is preliminary data.</text>
</comment>
<evidence type="ECO:0000313" key="1">
    <source>
        <dbReference type="EMBL" id="RMC17444.1"/>
    </source>
</evidence>
<gene>
    <name evidence="1" type="ORF">DUI87_06026</name>
</gene>